<evidence type="ECO:0000313" key="3">
    <source>
        <dbReference type="Proteomes" id="UP001311232"/>
    </source>
</evidence>
<reference evidence="2 3" key="1">
    <citation type="submission" date="2021-06" db="EMBL/GenBank/DDBJ databases">
        <authorList>
            <person name="Palmer J.M."/>
        </authorList>
    </citation>
    <scope>NUCLEOTIDE SEQUENCE [LARGE SCALE GENOMIC DNA]</scope>
    <source>
        <strain evidence="2 3">MEX-2019</strain>
        <tissue evidence="2">Muscle</tissue>
    </source>
</reference>
<protein>
    <submittedName>
        <fullName evidence="2">Uncharacterized protein</fullName>
    </submittedName>
</protein>
<proteinExistence type="predicted"/>
<feature type="compositionally biased region" description="Basic and acidic residues" evidence="1">
    <location>
        <begin position="1"/>
        <end position="19"/>
    </location>
</feature>
<comment type="caution">
    <text evidence="2">The sequence shown here is derived from an EMBL/GenBank/DDBJ whole genome shotgun (WGS) entry which is preliminary data.</text>
</comment>
<name>A0AAV9RKR1_9TELE</name>
<sequence>MRIEERKKDRENTREDKRRAQATTLQSKCRSPMELQPTGPASSRLRQCASSHGARDPRKHHPPADPRLGGPARQPLGVSQHAGSVTGGEIGPTFDGRPKMIEERE</sequence>
<dbReference type="Proteomes" id="UP001311232">
    <property type="component" value="Unassembled WGS sequence"/>
</dbReference>
<accession>A0AAV9RKR1</accession>
<evidence type="ECO:0000256" key="1">
    <source>
        <dbReference type="SAM" id="MobiDB-lite"/>
    </source>
</evidence>
<dbReference type="EMBL" id="JAHHUM010001749">
    <property type="protein sequence ID" value="KAK5609384.1"/>
    <property type="molecule type" value="Genomic_DNA"/>
</dbReference>
<evidence type="ECO:0000313" key="2">
    <source>
        <dbReference type="EMBL" id="KAK5609384.1"/>
    </source>
</evidence>
<feature type="region of interest" description="Disordered" evidence="1">
    <location>
        <begin position="1"/>
        <end position="105"/>
    </location>
</feature>
<feature type="compositionally biased region" description="Basic and acidic residues" evidence="1">
    <location>
        <begin position="96"/>
        <end position="105"/>
    </location>
</feature>
<keyword evidence="3" id="KW-1185">Reference proteome</keyword>
<feature type="compositionally biased region" description="Polar residues" evidence="1">
    <location>
        <begin position="39"/>
        <end position="50"/>
    </location>
</feature>
<gene>
    <name evidence="2" type="ORF">CRENBAI_010217</name>
</gene>
<organism evidence="2 3">
    <name type="scientific">Crenichthys baileyi</name>
    <name type="common">White River springfish</name>
    <dbReference type="NCBI Taxonomy" id="28760"/>
    <lineage>
        <taxon>Eukaryota</taxon>
        <taxon>Metazoa</taxon>
        <taxon>Chordata</taxon>
        <taxon>Craniata</taxon>
        <taxon>Vertebrata</taxon>
        <taxon>Euteleostomi</taxon>
        <taxon>Actinopterygii</taxon>
        <taxon>Neopterygii</taxon>
        <taxon>Teleostei</taxon>
        <taxon>Neoteleostei</taxon>
        <taxon>Acanthomorphata</taxon>
        <taxon>Ovalentaria</taxon>
        <taxon>Atherinomorphae</taxon>
        <taxon>Cyprinodontiformes</taxon>
        <taxon>Goodeidae</taxon>
        <taxon>Crenichthys</taxon>
    </lineage>
</organism>
<dbReference type="AlphaFoldDB" id="A0AAV9RKR1"/>